<evidence type="ECO:0000313" key="3">
    <source>
        <dbReference type="Proteomes" id="UP001529338"/>
    </source>
</evidence>
<proteinExistence type="predicted"/>
<feature type="region of interest" description="Disordered" evidence="1">
    <location>
        <begin position="192"/>
        <end position="221"/>
    </location>
</feature>
<keyword evidence="3" id="KW-1185">Reference proteome</keyword>
<evidence type="ECO:0000256" key="1">
    <source>
        <dbReference type="SAM" id="MobiDB-lite"/>
    </source>
</evidence>
<protein>
    <submittedName>
        <fullName evidence="2">Uncharacterized protein</fullName>
    </submittedName>
</protein>
<comment type="caution">
    <text evidence="2">The sequence shown here is derived from an EMBL/GenBank/DDBJ whole genome shotgun (WGS) entry which is preliminary data.</text>
</comment>
<evidence type="ECO:0000313" key="2">
    <source>
        <dbReference type="EMBL" id="MDM7854247.1"/>
    </source>
</evidence>
<reference evidence="2 3" key="1">
    <citation type="submission" date="2023-06" db="EMBL/GenBank/DDBJ databases">
        <title>Cellulomonas sp. MW4 Whole genome sequence.</title>
        <authorList>
            <person name="Park S."/>
        </authorList>
    </citation>
    <scope>NUCLEOTIDE SEQUENCE [LARGE SCALE GENOMIC DNA]</scope>
    <source>
        <strain evidence="2 3">MW4</strain>
    </source>
</reference>
<dbReference type="Proteomes" id="UP001529338">
    <property type="component" value="Unassembled WGS sequence"/>
</dbReference>
<gene>
    <name evidence="2" type="ORF">QRT04_04820</name>
</gene>
<accession>A0ABT7SDI8</accession>
<dbReference type="RefSeq" id="WP_289453910.1">
    <property type="nucleotide sequence ID" value="NZ_JAUCGQ010000001.1"/>
</dbReference>
<sequence>MALAWSTDVSAADWLVAASRPFTPPWPAAFRVITLGPPGYAAYARVRFIPDPVRPGQEEADTELAEDHPSDLTQVERALGVLARFTTTPDDAWFCAWEGYSDTVIPRVVLEASMVDLAVRRYGLLRGALADVDGWSAAIGASRPACPPALVWPADRSWCLAADTDPHYGGVAGSAAAIEALLAEPGLDAVRADPDAPQPAYGSVDPPPAPDASGSVTPTRWCPVACSSRPARRG</sequence>
<organism evidence="2 3">
    <name type="scientific">Cellulomonas alba</name>
    <dbReference type="NCBI Taxonomy" id="3053467"/>
    <lineage>
        <taxon>Bacteria</taxon>
        <taxon>Bacillati</taxon>
        <taxon>Actinomycetota</taxon>
        <taxon>Actinomycetes</taxon>
        <taxon>Micrococcales</taxon>
        <taxon>Cellulomonadaceae</taxon>
        <taxon>Cellulomonas</taxon>
    </lineage>
</organism>
<dbReference type="EMBL" id="JAUCGQ010000001">
    <property type="protein sequence ID" value="MDM7854247.1"/>
    <property type="molecule type" value="Genomic_DNA"/>
</dbReference>
<name>A0ABT7SDI8_9CELL</name>